<dbReference type="FunFam" id="3.30.420.40:FF:000028">
    <property type="entry name" value="heat shock 70 kDa protein-like"/>
    <property type="match status" value="1"/>
</dbReference>
<dbReference type="FunFam" id="3.30.30.30:FF:000001">
    <property type="entry name" value="heat shock 70 kDa protein-like"/>
    <property type="match status" value="1"/>
</dbReference>
<protein>
    <recommendedName>
        <fullName evidence="6">Heat shock protein 70</fullName>
    </recommendedName>
</protein>
<dbReference type="SUPFAM" id="SSF53067">
    <property type="entry name" value="Actin-like ATPase domain"/>
    <property type="match status" value="1"/>
</dbReference>
<dbReference type="GO" id="GO:0140662">
    <property type="term" value="F:ATP-dependent protein folding chaperone"/>
    <property type="evidence" value="ECO:0007669"/>
    <property type="project" value="InterPro"/>
</dbReference>
<evidence type="ECO:0008006" key="6">
    <source>
        <dbReference type="Google" id="ProtNLM"/>
    </source>
</evidence>
<evidence type="ECO:0000313" key="4">
    <source>
        <dbReference type="EMBL" id="CAF1488207.1"/>
    </source>
</evidence>
<organism evidence="4 5">
    <name type="scientific">Rotaria sordida</name>
    <dbReference type="NCBI Taxonomy" id="392033"/>
    <lineage>
        <taxon>Eukaryota</taxon>
        <taxon>Metazoa</taxon>
        <taxon>Spiralia</taxon>
        <taxon>Gnathifera</taxon>
        <taxon>Rotifera</taxon>
        <taxon>Eurotatoria</taxon>
        <taxon>Bdelloidea</taxon>
        <taxon>Philodinida</taxon>
        <taxon>Philodinidae</taxon>
        <taxon>Rotaria</taxon>
    </lineage>
</organism>
<dbReference type="OrthoDB" id="10110788at2759"/>
<dbReference type="AlphaFoldDB" id="A0A815SB47"/>
<dbReference type="GO" id="GO:0005524">
    <property type="term" value="F:ATP binding"/>
    <property type="evidence" value="ECO:0007669"/>
    <property type="project" value="UniProtKB-KW"/>
</dbReference>
<gene>
    <name evidence="4" type="ORF">RFH988_LOCUS38288</name>
</gene>
<dbReference type="EMBL" id="CAJNOO010009015">
    <property type="protein sequence ID" value="CAF1488207.1"/>
    <property type="molecule type" value="Genomic_DNA"/>
</dbReference>
<evidence type="ECO:0000256" key="2">
    <source>
        <dbReference type="ARBA" id="ARBA00022741"/>
    </source>
</evidence>
<dbReference type="InterPro" id="IPR043129">
    <property type="entry name" value="ATPase_NBD"/>
</dbReference>
<dbReference type="Pfam" id="PF00012">
    <property type="entry name" value="HSP70"/>
    <property type="match status" value="1"/>
</dbReference>
<comment type="caution">
    <text evidence="4">The sequence shown here is derived from an EMBL/GenBank/DDBJ whole genome shotgun (WGS) entry which is preliminary data.</text>
</comment>
<proteinExistence type="inferred from homology"/>
<dbReference type="PANTHER" id="PTHR19375">
    <property type="entry name" value="HEAT SHOCK PROTEIN 70KDA"/>
    <property type="match status" value="1"/>
</dbReference>
<dbReference type="Proteomes" id="UP000663882">
    <property type="component" value="Unassembled WGS sequence"/>
</dbReference>
<dbReference type="PRINTS" id="PR00301">
    <property type="entry name" value="HEATSHOCK70"/>
</dbReference>
<evidence type="ECO:0000313" key="5">
    <source>
        <dbReference type="Proteomes" id="UP000663882"/>
    </source>
</evidence>
<dbReference type="InterPro" id="IPR013126">
    <property type="entry name" value="Hsp_70_fam"/>
</dbReference>
<comment type="similarity">
    <text evidence="1">Belongs to the heat shock protein 70 family.</text>
</comment>
<keyword evidence="2" id="KW-0547">Nucleotide-binding</keyword>
<keyword evidence="3" id="KW-0067">ATP-binding</keyword>
<sequence length="125" mass="14104">MANRTAIGVDLGTTYSCVAAFQNGKVEIIANEHGNRRTPSYIAFNKSSRLIGDEAKSQVALNPNNTIFNVKRLVDRKFDDPTVQNDMKHWPFKVTSDGDKLKFQVEYKNETKLLTPIEILSMILT</sequence>
<reference evidence="4" key="1">
    <citation type="submission" date="2021-02" db="EMBL/GenBank/DDBJ databases">
        <authorList>
            <person name="Nowell W R."/>
        </authorList>
    </citation>
    <scope>NUCLEOTIDE SEQUENCE</scope>
</reference>
<accession>A0A815SB47</accession>
<evidence type="ECO:0000256" key="3">
    <source>
        <dbReference type="ARBA" id="ARBA00022840"/>
    </source>
</evidence>
<dbReference type="Gene3D" id="3.30.420.40">
    <property type="match status" value="1"/>
</dbReference>
<evidence type="ECO:0000256" key="1">
    <source>
        <dbReference type="ARBA" id="ARBA00007381"/>
    </source>
</evidence>
<dbReference type="InterPro" id="IPR018181">
    <property type="entry name" value="Heat_shock_70_CS"/>
</dbReference>
<name>A0A815SB47_9BILA</name>
<dbReference type="PROSITE" id="PS00297">
    <property type="entry name" value="HSP70_1"/>
    <property type="match status" value="1"/>
</dbReference>
<feature type="non-terminal residue" evidence="4">
    <location>
        <position position="125"/>
    </location>
</feature>